<feature type="compositionally biased region" description="Low complexity" evidence="1">
    <location>
        <begin position="1695"/>
        <end position="1716"/>
    </location>
</feature>
<feature type="region of interest" description="Disordered" evidence="1">
    <location>
        <begin position="2299"/>
        <end position="2337"/>
    </location>
</feature>
<reference evidence="2 3" key="1">
    <citation type="journal article" date="2018" name="PLoS ONE">
        <title>The draft genome of Kipferlia bialata reveals reductive genome evolution in fornicate parasites.</title>
        <authorList>
            <person name="Tanifuji G."/>
            <person name="Takabayashi S."/>
            <person name="Kume K."/>
            <person name="Takagi M."/>
            <person name="Nakayama T."/>
            <person name="Kamikawa R."/>
            <person name="Inagaki Y."/>
            <person name="Hashimoto T."/>
        </authorList>
    </citation>
    <scope>NUCLEOTIDE SEQUENCE [LARGE SCALE GENOMIC DNA]</scope>
    <source>
        <strain evidence="2">NY0173</strain>
    </source>
</reference>
<feature type="compositionally biased region" description="Polar residues" evidence="1">
    <location>
        <begin position="1890"/>
        <end position="1911"/>
    </location>
</feature>
<feature type="compositionally biased region" description="Polar residues" evidence="1">
    <location>
        <begin position="2482"/>
        <end position="2495"/>
    </location>
</feature>
<feature type="compositionally biased region" description="Basic and acidic residues" evidence="1">
    <location>
        <begin position="2044"/>
        <end position="2117"/>
    </location>
</feature>
<feature type="compositionally biased region" description="Basic and acidic residues" evidence="1">
    <location>
        <begin position="2599"/>
        <end position="2614"/>
    </location>
</feature>
<protein>
    <submittedName>
        <fullName evidence="2">Uncharacterized protein</fullName>
    </submittedName>
</protein>
<name>A0A9K3GGG7_9EUKA</name>
<dbReference type="EMBL" id="BDIP01000344">
    <property type="protein sequence ID" value="GIQ81251.1"/>
    <property type="molecule type" value="Genomic_DNA"/>
</dbReference>
<feature type="region of interest" description="Disordered" evidence="1">
    <location>
        <begin position="254"/>
        <end position="308"/>
    </location>
</feature>
<feature type="compositionally biased region" description="Basic and acidic residues" evidence="1">
    <location>
        <begin position="422"/>
        <end position="434"/>
    </location>
</feature>
<gene>
    <name evidence="2" type="ORF">KIPB_002180</name>
</gene>
<feature type="region of interest" description="Disordered" evidence="1">
    <location>
        <begin position="593"/>
        <end position="693"/>
    </location>
</feature>
<feature type="region of interest" description="Disordered" evidence="1">
    <location>
        <begin position="2168"/>
        <end position="2200"/>
    </location>
</feature>
<organism evidence="2 3">
    <name type="scientific">Kipferlia bialata</name>
    <dbReference type="NCBI Taxonomy" id="797122"/>
    <lineage>
        <taxon>Eukaryota</taxon>
        <taxon>Metamonada</taxon>
        <taxon>Carpediemonas-like organisms</taxon>
        <taxon>Kipferlia</taxon>
    </lineage>
</organism>
<feature type="region of interest" description="Disordered" evidence="1">
    <location>
        <begin position="407"/>
        <end position="434"/>
    </location>
</feature>
<evidence type="ECO:0000313" key="2">
    <source>
        <dbReference type="EMBL" id="GIQ81251.1"/>
    </source>
</evidence>
<comment type="caution">
    <text evidence="2">The sequence shown here is derived from an EMBL/GenBank/DDBJ whole genome shotgun (WGS) entry which is preliminary data.</text>
</comment>
<feature type="compositionally biased region" description="Basic and acidic residues" evidence="1">
    <location>
        <begin position="1809"/>
        <end position="1826"/>
    </location>
</feature>
<sequence>MPKYCAFQALRAGRKALSLQEKTLNRLRRNALQSWMEQIRVSGVGLSELRAELTKSLYHKSSEDGVSLCVVKSDGTVWVCDSESGDTTRSIRFLTHPLPEATPALPVKRSQSPFQKLGGLFCKPGVKAPPAARPLTRPAYPVPLAVSSPLMARKGLPSAVVCCSAREGVGLWDSGLKQGWTTVPGTMLGVIPAGERLQRCPEPDAEREIDRAALLLPYIGPRTCMGACFDTSVPEDTAGVSRKGPVPTVVKESVPAAGSTDAPYNPFTDPNKKKGQADKGNTKGKEAYNPFTDPMKSVKSGVSSPGPGRGAPIKAVRFADQANPSPSPSAIPTSLGGEVVEARCVVARAFLHTPGCVSLVPADSTPPDMALIGVFTCTLERVHRVSENTTSWRVSNRSTRWVRLPPGFTPLPEGQSPTHNVGQRERTPGKETELSHPQIMCHVGSGGRTIWVTVNGARLCDMCMVVLRSANPYAHTDKGVGEGTSAREFSVLSTLSVGKLLADRLTADGRLTPYTMPLTSDSAAADVFRTMTGPGASHVDVPLQTIPSHRIASMAGTDTLCMAVSESGYGVVVNSCGIVVPLRQSALFAPLSDTDHAQSPAPASTPAPVSAPRPISKPSKLVPTPAPSPGFQLWTDSDSGSGSEDSDDGVFSGTSFGDVDTDLPKSQGTLPSPKFTPQTTTPAGGVPASGPLAATLSHSSAGAAFSGQHGLTRDTAAIRGPDVTGYMFRLKNTDVLAALNCAASQVAAYATSPDSYFCGPASLGLKLSLLPLPLTPAQPDTPLSPPLSISMPSASGLRYCLSVTAGQGVRLYSMAVPLQGEGGNAANTPRELLEIRMLRASLNSYLPTLRCVSLPHALSAVPYLVAAAVGTGESETLPFCAVLASWLSLSSSGARINPLSVDSLVPSLSLHDALSLIGESDRGTTGTLSKSVVAAELERLILCVSRQIAMALLYSNDVDPSLPPTLRGDQSRTPALALSLLKVITDAHTGGDTVRDRVVSLALPVVGRLVLSLLLAMTGTESEGGRDSAEVHAIVSAVRTLESITYVSSKQLHTLSLFAVPTLPTTTRAKPASATSTTAELLNHFRRPPARPVLALPLWAFLRSTGLPSLEGAANAFLRRRVSTSLLVRRGLGRSLVMSSGVKEREKEEREAYRVMLQRYYVCAFVASRLGVKSLSTALEDAFSEIEAVDARLRQSLSDVSIPVPDAPPAVSIGHRVCASIADAGERNPAVDAFRLLSKGELDTGLASMLAGSSAAPREVSDTEGVREGAVKSEGDPDCARMILQHLVQQGRLRDAATTLCCRYLASDIGALPLVTDNDKSLLATTGAASVPSTRVLDTVLNRVSAAAEYLQVHRHGMSHDIPPLPGQSVHPEMDTDLPSGTSPVRSLALVPRNPSLIPALQWFCGAVFSMCAEKPVALLPLQLSSKGGVASVPKDGAHPVVEPTQLQESLNNIPEAMRGLYSPEGAALLMAWSGMPTLAVRLLLSSQRVHAALSLAHSLAHEFVYPSTTGREEGGRPTLVSVLVRSEISTGASESEACAAVYSRWDTLSDRLREREAELDGALGLGEDHIHRARADVSPSVNKGGVPMEGGTEMKTDLERVASVARLDAPPPVQTETGDLGAAGTQTFNLNGIQSALEQERERERASWDRDAADPLVVTLPALDSTMPALSIPINAYREGGGQLEVLSKDRGALPPQTSPTVSSSVTSLSTTTSLDARERERERELEWQREMERQRETDRKKDSVAAYKAQAEVTVGPLLPSPTLAYPASSAVHTVVPPKRESISPVVQATSLPRPLAESPPLSPVQVDERQREVSARERRREETVSPSRVLGMDMADEPSVEMGPVEIPSPLAPAPTSEATTYPTYPEPSIVPPVSTAPLAPMPVYTPPQSTSRAVRQAPSTGTSQPYTHTGRPHVFRIGGGTSGTRRPPVQSAPPRSRTLAPTQPATTALPRSVGMANPLTRSVPGAAPVRSQSGRPHVFMRGRRGPAMAGGTRGMAPSSSVPTFQSSHRGMDMQRERDMQYPLPRVSLFARHHAPPPTLDRSRERDRQRRLQREGERERAARMQRDAEVPRYEGEMLYREPRPVYRETERRETRIPPASRERVRSSRRSERGRDDVVMRAREIDVEEGQGGLHMMGRHVGFTSVIDESVSPSPITMAPLDLTPAVSVTPPQRREETPPSKLRIEEEEEEVVEEPQPAKRRLNMTAAEDKLSKLRSEFAIRRRPPQIKAEPASEASATESPPKPPVSPLRSGVRVVDVETTQDMQTSSAYLPLSPNTFLQRQLAVLRQPTYMTATRSKGLGLPSKGADRKGTGADGTEGGADAGTAPKDTKSSIQDRMHDLASRAEGIADIRAKIQALTEQMEEEGKAEDQYPEADTVNYGETAPSELNSISALSVQSTYIPMGTSHGMGRGMDTPTGLKGIVPLTLELKHSESSLMRDADAIAAQIQEKFGPGAHIADWTDLGPLPVVSTSPNVSMSLVLSPSPAPSQSVGGSEARGDGRADDEEDSDSEWRGILRGVRTFIGSTNVQGSPTAALTRTLADRVERLHLQRQQEKETAASQQQQRERERESAVSVEMRDDVSSRVRHSPVEEEADDRGHFHTPPPRERVERSTPIARDASLSSGVLSDISSSVPISED</sequence>
<evidence type="ECO:0000313" key="3">
    <source>
        <dbReference type="Proteomes" id="UP000265618"/>
    </source>
</evidence>
<feature type="compositionally biased region" description="Low complexity" evidence="1">
    <location>
        <begin position="297"/>
        <end position="306"/>
    </location>
</feature>
<feature type="region of interest" description="Disordered" evidence="1">
    <location>
        <begin position="2553"/>
        <end position="2641"/>
    </location>
</feature>
<keyword evidence="3" id="KW-1185">Reference proteome</keyword>
<feature type="region of interest" description="Disordered" evidence="1">
    <location>
        <begin position="1890"/>
        <end position="1954"/>
    </location>
</feature>
<evidence type="ECO:0000256" key="1">
    <source>
        <dbReference type="SAM" id="MobiDB-lite"/>
    </source>
</evidence>
<dbReference type="PANTHER" id="PTHR24216">
    <property type="entry name" value="PAXILLIN-RELATED"/>
    <property type="match status" value="1"/>
</dbReference>
<feature type="region of interest" description="Disordered" evidence="1">
    <location>
        <begin position="1991"/>
        <end position="2010"/>
    </location>
</feature>
<feature type="compositionally biased region" description="Basic and acidic residues" evidence="1">
    <location>
        <begin position="2567"/>
        <end position="2586"/>
    </location>
</feature>
<feature type="region of interest" description="Disordered" evidence="1">
    <location>
        <begin position="1794"/>
        <end position="1829"/>
    </location>
</feature>
<feature type="compositionally biased region" description="Low complexity" evidence="1">
    <location>
        <begin position="1991"/>
        <end position="2001"/>
    </location>
</feature>
<feature type="compositionally biased region" description="Low complexity" evidence="1">
    <location>
        <begin position="2623"/>
        <end position="2641"/>
    </location>
</feature>
<feature type="compositionally biased region" description="Low complexity" evidence="1">
    <location>
        <begin position="2231"/>
        <end position="2243"/>
    </location>
</feature>
<feature type="region of interest" description="Disordered" evidence="1">
    <location>
        <begin position="2220"/>
        <end position="2254"/>
    </location>
</feature>
<feature type="region of interest" description="Disordered" evidence="1">
    <location>
        <begin position="2482"/>
        <end position="2515"/>
    </location>
</feature>
<feature type="region of interest" description="Disordered" evidence="1">
    <location>
        <begin position="1966"/>
        <end position="1986"/>
    </location>
</feature>
<feature type="compositionally biased region" description="Basic and acidic residues" evidence="1">
    <location>
        <begin position="270"/>
        <end position="286"/>
    </location>
</feature>
<feature type="compositionally biased region" description="Polar residues" evidence="1">
    <location>
        <begin position="664"/>
        <end position="682"/>
    </location>
</feature>
<feature type="compositionally biased region" description="Low complexity" evidence="1">
    <location>
        <begin position="1942"/>
        <end position="1954"/>
    </location>
</feature>
<accession>A0A9K3GGG7</accession>
<feature type="region of interest" description="Disordered" evidence="1">
    <location>
        <begin position="1691"/>
        <end position="1745"/>
    </location>
</feature>
<feature type="region of interest" description="Disordered" evidence="1">
    <location>
        <begin position="2033"/>
        <end position="2117"/>
    </location>
</feature>
<feature type="compositionally biased region" description="Basic and acidic residues" evidence="1">
    <location>
        <begin position="2175"/>
        <end position="2187"/>
    </location>
</feature>
<feature type="compositionally biased region" description="Basic and acidic residues" evidence="1">
    <location>
        <begin position="1717"/>
        <end position="1745"/>
    </location>
</feature>
<feature type="compositionally biased region" description="Gly residues" evidence="1">
    <location>
        <begin position="2316"/>
        <end position="2325"/>
    </location>
</feature>
<proteinExistence type="predicted"/>
<dbReference type="Proteomes" id="UP000265618">
    <property type="component" value="Unassembled WGS sequence"/>
</dbReference>